<evidence type="ECO:0000313" key="1">
    <source>
        <dbReference type="EMBL" id="RHG66872.1"/>
    </source>
</evidence>
<name>A0A3R6HH02_9BACT</name>
<dbReference type="EMBL" id="QRIN01000017">
    <property type="protein sequence ID" value="RHG66872.1"/>
    <property type="molecule type" value="Genomic_DNA"/>
</dbReference>
<reference evidence="1 2" key="1">
    <citation type="submission" date="2018-08" db="EMBL/GenBank/DDBJ databases">
        <title>A genome reference for cultivated species of the human gut microbiota.</title>
        <authorList>
            <person name="Zou Y."/>
            <person name="Xue W."/>
            <person name="Luo G."/>
        </authorList>
    </citation>
    <scope>NUCLEOTIDE SEQUENCE [LARGE SCALE GENOMIC DNA]</scope>
    <source>
        <strain evidence="1 2">AM22-1</strain>
    </source>
</reference>
<proteinExistence type="predicted"/>
<evidence type="ECO:0000313" key="2">
    <source>
        <dbReference type="Proteomes" id="UP000286501"/>
    </source>
</evidence>
<protein>
    <submittedName>
        <fullName evidence="1">Uncharacterized protein</fullName>
    </submittedName>
</protein>
<sequence>MKTAKEILDGKIYNRFDLARACEDVARFFEESEASSKLIIIGKQFDDIRPDADFYGYFMYQGDEAVNKLVNSRIATEKIGYIGLGFALIETESSCVRKLVDELRKNKFYAERVCTGIYVVTII</sequence>
<dbReference type="Proteomes" id="UP000286501">
    <property type="component" value="Unassembled WGS sequence"/>
</dbReference>
<organism evidence="1 2">
    <name type="scientific">Segatella copri</name>
    <dbReference type="NCBI Taxonomy" id="165179"/>
    <lineage>
        <taxon>Bacteria</taxon>
        <taxon>Pseudomonadati</taxon>
        <taxon>Bacteroidota</taxon>
        <taxon>Bacteroidia</taxon>
        <taxon>Bacteroidales</taxon>
        <taxon>Prevotellaceae</taxon>
        <taxon>Segatella</taxon>
    </lineage>
</organism>
<comment type="caution">
    <text evidence="1">The sequence shown here is derived from an EMBL/GenBank/DDBJ whole genome shotgun (WGS) entry which is preliminary data.</text>
</comment>
<accession>A0A3R6HH02</accession>
<gene>
    <name evidence="1" type="ORF">DW250_05620</name>
</gene>
<dbReference type="AlphaFoldDB" id="A0A3R6HH02"/>
<dbReference type="RefSeq" id="WP_118200598.1">
    <property type="nucleotide sequence ID" value="NZ_QRIE01000016.1"/>
</dbReference>